<keyword evidence="4" id="KW-1185">Reference proteome</keyword>
<reference evidence="3" key="2">
    <citation type="submission" date="2025-08" db="UniProtKB">
        <authorList>
            <consortium name="Ensembl"/>
        </authorList>
    </citation>
    <scope>IDENTIFICATION</scope>
</reference>
<protein>
    <submittedName>
        <fullName evidence="3">Uncharacterized protein</fullName>
    </submittedName>
</protein>
<keyword evidence="2" id="KW-0732">Signal</keyword>
<feature type="signal peptide" evidence="2">
    <location>
        <begin position="1"/>
        <end position="26"/>
    </location>
</feature>
<dbReference type="Ensembl" id="ENSSAUT00010070621.1">
    <property type="protein sequence ID" value="ENSSAUP00010067461.1"/>
    <property type="gene ID" value="ENSSAUG00010026824.1"/>
</dbReference>
<dbReference type="GeneTree" id="ENSGT00940000175314"/>
<proteinExistence type="predicted"/>
<feature type="compositionally biased region" description="Polar residues" evidence="1">
    <location>
        <begin position="98"/>
        <end position="121"/>
    </location>
</feature>
<accession>A0A671YVF6</accession>
<feature type="compositionally biased region" description="Basic and acidic residues" evidence="1">
    <location>
        <begin position="146"/>
        <end position="162"/>
    </location>
</feature>
<organism evidence="3 4">
    <name type="scientific">Sparus aurata</name>
    <name type="common">Gilthead sea bream</name>
    <dbReference type="NCBI Taxonomy" id="8175"/>
    <lineage>
        <taxon>Eukaryota</taxon>
        <taxon>Metazoa</taxon>
        <taxon>Chordata</taxon>
        <taxon>Craniata</taxon>
        <taxon>Vertebrata</taxon>
        <taxon>Euteleostomi</taxon>
        <taxon>Actinopterygii</taxon>
        <taxon>Neopterygii</taxon>
        <taxon>Teleostei</taxon>
        <taxon>Neoteleostei</taxon>
        <taxon>Acanthomorphata</taxon>
        <taxon>Eupercaria</taxon>
        <taxon>Spariformes</taxon>
        <taxon>Sparidae</taxon>
        <taxon>Sparus</taxon>
    </lineage>
</organism>
<name>A0A671YVF6_SPAAU</name>
<dbReference type="Proteomes" id="UP000472265">
    <property type="component" value="Chromosome 21"/>
</dbReference>
<reference evidence="3" key="3">
    <citation type="submission" date="2025-09" db="UniProtKB">
        <authorList>
            <consortium name="Ensembl"/>
        </authorList>
    </citation>
    <scope>IDENTIFICATION</scope>
</reference>
<evidence type="ECO:0000313" key="4">
    <source>
        <dbReference type="Proteomes" id="UP000472265"/>
    </source>
</evidence>
<evidence type="ECO:0000313" key="3">
    <source>
        <dbReference type="Ensembl" id="ENSSAUP00010067461.1"/>
    </source>
</evidence>
<reference evidence="3" key="1">
    <citation type="submission" date="2021-04" db="EMBL/GenBank/DDBJ databases">
        <authorList>
            <consortium name="Wellcome Sanger Institute Data Sharing"/>
        </authorList>
    </citation>
    <scope>NUCLEOTIDE SEQUENCE [LARGE SCALE GENOMIC DNA]</scope>
</reference>
<feature type="chain" id="PRO_5025389329" evidence="2">
    <location>
        <begin position="27"/>
        <end position="162"/>
    </location>
</feature>
<evidence type="ECO:0000256" key="1">
    <source>
        <dbReference type="SAM" id="MobiDB-lite"/>
    </source>
</evidence>
<dbReference type="InParanoid" id="A0A671YVF6"/>
<evidence type="ECO:0000256" key="2">
    <source>
        <dbReference type="SAM" id="SignalP"/>
    </source>
</evidence>
<feature type="region of interest" description="Disordered" evidence="1">
    <location>
        <begin position="88"/>
        <end position="162"/>
    </location>
</feature>
<sequence>SVILKMRVSVSLVFATLLCFTTWMNTHTPLVMCCAYWSKTKIPLTRIANYTIQSEVVLIFYNVNCTMSQLRTNIDIGWAKKAKLKVDKEERKNKLPENGQNDEGATSNITPATVTTSTYTMQRRRAEGSIGGHRTSNGHHVNIHNAEVRPVKEETTGGKHHA</sequence>
<dbReference type="AlphaFoldDB" id="A0A671YVF6"/>